<dbReference type="AlphaFoldDB" id="A0A1B1BC67"/>
<dbReference type="InterPro" id="IPR029058">
    <property type="entry name" value="AB_hydrolase_fold"/>
</dbReference>
<dbReference type="Proteomes" id="UP000092659">
    <property type="component" value="Chromosome"/>
</dbReference>
<name>A0A1B1BC67_9ACTN</name>
<sequence>MEIRTVAVNGVALRVALAGEGPALLLLHGFPHTWELWRAVIGPLARRHRVIAPDLRWLATGREAPAGEPTGAGYDAATLARDAECLLEALGATRAAVAGIDAGAPPAFLLALRRPDLVRRLVLMESLLGGLPSGGTGDGWPAAGGPRWWFGFHSEPGLAESVLTGHEDRYIGWFLDQGTLGRGVPTALREAFITAYTGEDVLCRAFSYYRALPASARQLQDAAATARLTMPTMAVGAHPIGAALEQQLRPIADDLIGHVLEDCGHIIPLDRPAALLALLQPFLAADITT</sequence>
<dbReference type="PANTHER" id="PTHR43798">
    <property type="entry name" value="MONOACYLGLYCEROL LIPASE"/>
    <property type="match status" value="1"/>
</dbReference>
<dbReference type="PRINTS" id="PR00412">
    <property type="entry name" value="EPOXHYDRLASE"/>
</dbReference>
<dbReference type="GO" id="GO:0016787">
    <property type="term" value="F:hydrolase activity"/>
    <property type="evidence" value="ECO:0007669"/>
    <property type="project" value="UniProtKB-KW"/>
</dbReference>
<reference evidence="2 3" key="1">
    <citation type="submission" date="2016-06" db="EMBL/GenBank/DDBJ databases">
        <title>Complete genome sequence of Streptomyces griseochromogenes ATCC 14511, the Blasticidin S producer.</title>
        <authorList>
            <person name="Wu L."/>
        </authorList>
    </citation>
    <scope>NUCLEOTIDE SEQUENCE [LARGE SCALE GENOMIC DNA]</scope>
    <source>
        <strain evidence="2 3">ATCC 14511</strain>
    </source>
</reference>
<keyword evidence="2" id="KW-0378">Hydrolase</keyword>
<dbReference type="InterPro" id="IPR000639">
    <property type="entry name" value="Epox_hydrolase-like"/>
</dbReference>
<dbReference type="STRING" id="68214.AVL59_10765"/>
<evidence type="ECO:0000259" key="1">
    <source>
        <dbReference type="Pfam" id="PF00561"/>
    </source>
</evidence>
<dbReference type="Pfam" id="PF00561">
    <property type="entry name" value="Abhydrolase_1"/>
    <property type="match status" value="1"/>
</dbReference>
<evidence type="ECO:0000313" key="3">
    <source>
        <dbReference type="Proteomes" id="UP000092659"/>
    </source>
</evidence>
<evidence type="ECO:0000313" key="2">
    <source>
        <dbReference type="EMBL" id="ANP56426.1"/>
    </source>
</evidence>
<accession>A0A1B1BC67</accession>
<dbReference type="KEGG" id="sgs:AVL59_10765"/>
<dbReference type="Gene3D" id="3.40.50.1820">
    <property type="entry name" value="alpha/beta hydrolase"/>
    <property type="match status" value="1"/>
</dbReference>
<gene>
    <name evidence="2" type="ORF">AVL59_10765</name>
</gene>
<dbReference type="PANTHER" id="PTHR43798:SF33">
    <property type="entry name" value="HYDROLASE, PUTATIVE (AFU_ORTHOLOGUE AFUA_2G14860)-RELATED"/>
    <property type="match status" value="1"/>
</dbReference>
<protein>
    <submittedName>
        <fullName evidence="2">Alpha/beta hydrolase</fullName>
    </submittedName>
</protein>
<organism evidence="2 3">
    <name type="scientific">Streptomyces griseochromogenes</name>
    <dbReference type="NCBI Taxonomy" id="68214"/>
    <lineage>
        <taxon>Bacteria</taxon>
        <taxon>Bacillati</taxon>
        <taxon>Actinomycetota</taxon>
        <taxon>Actinomycetes</taxon>
        <taxon>Kitasatosporales</taxon>
        <taxon>Streptomycetaceae</taxon>
        <taxon>Streptomyces</taxon>
    </lineage>
</organism>
<proteinExistence type="predicted"/>
<dbReference type="InterPro" id="IPR050266">
    <property type="entry name" value="AB_hydrolase_sf"/>
</dbReference>
<dbReference type="EMBL" id="CP016279">
    <property type="protein sequence ID" value="ANP56426.1"/>
    <property type="molecule type" value="Genomic_DNA"/>
</dbReference>
<feature type="domain" description="AB hydrolase-1" evidence="1">
    <location>
        <begin position="22"/>
        <end position="126"/>
    </location>
</feature>
<dbReference type="SUPFAM" id="SSF53474">
    <property type="entry name" value="alpha/beta-Hydrolases"/>
    <property type="match status" value="1"/>
</dbReference>
<dbReference type="InterPro" id="IPR000073">
    <property type="entry name" value="AB_hydrolase_1"/>
</dbReference>
<dbReference type="GO" id="GO:0016020">
    <property type="term" value="C:membrane"/>
    <property type="evidence" value="ECO:0007669"/>
    <property type="project" value="TreeGrafter"/>
</dbReference>